<protein>
    <recommendedName>
        <fullName evidence="1">Secretion system C-terminal sorting domain-containing protein</fullName>
    </recommendedName>
</protein>
<organism evidence="2 3">
    <name type="scientific">Runella defluvii</name>
    <dbReference type="NCBI Taxonomy" id="370973"/>
    <lineage>
        <taxon>Bacteria</taxon>
        <taxon>Pseudomonadati</taxon>
        <taxon>Bacteroidota</taxon>
        <taxon>Cytophagia</taxon>
        <taxon>Cytophagales</taxon>
        <taxon>Spirosomataceae</taxon>
        <taxon>Runella</taxon>
    </lineage>
</organism>
<sequence length="1592" mass="161911">MAQTVAPAASIAANPGTTINAGTSVTFTATPTNGGTTPSYQWKKNNTNVGTNSATYSDATLANGDKIKVVITSSDGCASPSTATSNELTMTVNAVPAALCITTECTGVSGNYTKGSDYNGRPTYTRGGYSIFQADQSWFLVSGEVGNRTDIVYEALSTAQVPPTVGWGSNICEDIDITIDLAACPCVNPTAFTVSGGGSYCAGGTGNFTVSLSNSETGINYQLKNGSNNVGPSKAGTGAGLAFENVSDAGTYTVVATRVVGGCSVTMTGSATVSVISLPSSFNVTGGGPYCAGSAGSEVGLASSQTGVNYQLKKGGNNVGSAVEGTGNVISFGNQTEAGTYTVVATTATGGCTSTMGGNAVVSVITLPTTFTVTGGGSFCSGGTGVVVGLSGSESGVSYQLKKGGTNVGSVVPGTGSALSFGLQIASGTYTVEASKAGASPARIGVGAGAPPTATTCTQAMTGSVAVTVISLPTAYNVTGGGPYCAGNGGSVVGLASSQTGVNYQLKKDGSNVGSVVAGTGSALPFGNQTGAGIYTVEATTATGGCVASMSGNVAVSVVTLPVTFTVTGGGSYCSGGTGVLVGLSGSESGVSYQLKKGGNNVGSLVAGTGSSLSFGVQTGGGTYTVEASKVGGSPTPVRIGGAAAPTPSTTTCTQAMTGSVDVTVISLPTAYSVIGGGPICPGDAGVPISLTGSQTGVNYQLKKDGSNVGSVVAGTGSAISFGNQTVAGVYTVGATTATGGCESMMISNQMVIVKSAPAAFSVTGGGNFCQGGVGVLVGLSGSESGVTYQLKKDNEVIGSAVTGTGSTISFGSQVSTGTYTVIATKTATSCTSNMTSSAVVAYYTLPLATLSGTTTACKGGASSILTFTGSNGTSPYTFSYQLNGGTVQTVTTTGGSSTATVSQSSSAEGVYNYTLVSVSDANCSQTQSGSAVVRVQTKPVITLTTLQQTLNEGNSQTFCDTDANPVNGLQFAVTGSCVVGNPVWRVQVGSGAWSDWSATAPVTQSSNNQPHRYQAACDASCAVTYTSPIEVTINYRASVPQNVSLLVDGVVVNAGETKDICNVEGNAITFNASCGVGEVLVYSVDGGDYTSVVPTQMVDGQYHNYRVRCRKSDNVHSCIETESNVLRFRLTSMSMVPMASLNVTSGCGLATSFIGTSNCGSMSTIWYNAVTNEALAGLPSQTPSETTSYYVRCQAIGGCMSEKSNVVTYTVASVSEVPVVVVSADVVCTGVEVTVSTSCPAGSSALWNTGVTENSFKVSFANVTKQSYSVRCVYANGCQSSVSVTKEVMWKAFELTLINIGESKSGIKTNSRSAWANQFVTPDGGPSLDQSTQENPTMYFSENLNKTAPRYWTIHVDACSLGESGSLTYDLLAVPETGIVRSYNTHENSAPYFMYANRSGWTELYAQNHPLYGFYESNGAGGNVYDEGFPKGLYKLGIRYWDMKGWGSIYPSTRKPQGNVLAYQEYWFRIQSKDGIGVGAARTERGEQVAKGEGQVVSDNGQLITDNSAFATVLPNPVTNVLRLKVQESKGLVVQTTLTDASGRAILHRQFVPETNTHQEEFGVSELPKGMYFLQVSTAKHQATLKVVKVE</sequence>
<reference evidence="2 3" key="1">
    <citation type="submission" date="2020-08" db="EMBL/GenBank/DDBJ databases">
        <title>Genomic Encyclopedia of Type Strains, Phase IV (KMG-IV): sequencing the most valuable type-strain genomes for metagenomic binning, comparative biology and taxonomic classification.</title>
        <authorList>
            <person name="Goeker M."/>
        </authorList>
    </citation>
    <scope>NUCLEOTIDE SEQUENCE [LARGE SCALE GENOMIC DNA]</scope>
    <source>
        <strain evidence="2 3">DSM 17976</strain>
    </source>
</reference>
<keyword evidence="3" id="KW-1185">Reference proteome</keyword>
<name>A0A7W5ZQN7_9BACT</name>
<proteinExistence type="predicted"/>
<dbReference type="InterPro" id="IPR013783">
    <property type="entry name" value="Ig-like_fold"/>
</dbReference>
<evidence type="ECO:0000313" key="2">
    <source>
        <dbReference type="EMBL" id="MBB3841344.1"/>
    </source>
</evidence>
<dbReference type="RefSeq" id="WP_183978954.1">
    <property type="nucleotide sequence ID" value="NZ_JACIBY010000016.1"/>
</dbReference>
<accession>A0A7W5ZQN7</accession>
<evidence type="ECO:0000313" key="3">
    <source>
        <dbReference type="Proteomes" id="UP000541352"/>
    </source>
</evidence>
<comment type="caution">
    <text evidence="2">The sequence shown here is derived from an EMBL/GenBank/DDBJ whole genome shotgun (WGS) entry which is preliminary data.</text>
</comment>
<dbReference type="NCBIfam" id="TIGR04183">
    <property type="entry name" value="Por_Secre_tail"/>
    <property type="match status" value="1"/>
</dbReference>
<dbReference type="InterPro" id="IPR026444">
    <property type="entry name" value="Secre_tail"/>
</dbReference>
<dbReference type="Gene3D" id="2.60.40.10">
    <property type="entry name" value="Immunoglobulins"/>
    <property type="match status" value="1"/>
</dbReference>
<dbReference type="Proteomes" id="UP000541352">
    <property type="component" value="Unassembled WGS sequence"/>
</dbReference>
<dbReference type="EMBL" id="JACIBY010000016">
    <property type="protein sequence ID" value="MBB3841344.1"/>
    <property type="molecule type" value="Genomic_DNA"/>
</dbReference>
<dbReference type="Pfam" id="PF18962">
    <property type="entry name" value="Por_Secre_tail"/>
    <property type="match status" value="1"/>
</dbReference>
<feature type="domain" description="Secretion system C-terminal sorting" evidence="1">
    <location>
        <begin position="1515"/>
        <end position="1588"/>
    </location>
</feature>
<evidence type="ECO:0000259" key="1">
    <source>
        <dbReference type="Pfam" id="PF18962"/>
    </source>
</evidence>
<gene>
    <name evidence="2" type="ORF">FHS57_005372</name>
</gene>